<evidence type="ECO:0000256" key="2">
    <source>
        <dbReference type="PIRSR" id="PIRSR005962-1"/>
    </source>
</evidence>
<feature type="binding site" evidence="2">
    <location>
        <position position="142"/>
    </location>
    <ligand>
        <name>Mn(2+)</name>
        <dbReference type="ChEBI" id="CHEBI:29035"/>
        <label>2</label>
    </ligand>
</feature>
<dbReference type="OrthoDB" id="5892at2"/>
<protein>
    <submittedName>
        <fullName evidence="4">Metal-dependent amidase/aminoacylase/carboxypeptidase</fullName>
    </submittedName>
</protein>
<keyword evidence="2" id="KW-0464">Manganese</keyword>
<dbReference type="GO" id="GO:0019877">
    <property type="term" value="P:diaminopimelate biosynthetic process"/>
    <property type="evidence" value="ECO:0007669"/>
    <property type="project" value="UniProtKB-ARBA"/>
</dbReference>
<sequence length="395" mass="43393">MYDLMKNRAKEIEKQVAEWRHYFHQHPEPSMGEKETTAEIAKIMRELGYKVRVGCEGHPDLGVIADLNEDVPGKRIALRADIDALKVTEELQVPWKSVNVGYMHACGHDSHIAMALGAAKLIAEHKEEYKGKIRFIFQPAEEIGAGAKAIIAAGALEGVDFIIGQHIWSPIRRGLISVRPGAFMASADKFEVTITGKGGHGSAPQLSIDPVVAACALVQSWQALVSRETAPLDAAVLTVANISAGTLFNIIPSTAYMQGTTRTFNQKVRENLAQRMGEMAKDICAAYRCTADFTYHWMLRPTVNDAKGAEFVRQELSAMFGEDHVIDGGPDMAAEDFSEYQALIPGCFMFLGTGDPEHDMAYPQHHPKYTVDDAVLYMGVAGMAGLACRWLEENK</sequence>
<dbReference type="NCBIfam" id="TIGR01891">
    <property type="entry name" value="amidohydrolases"/>
    <property type="match status" value="1"/>
</dbReference>
<feature type="binding site" evidence="2">
    <location>
        <position position="166"/>
    </location>
    <ligand>
        <name>Mn(2+)</name>
        <dbReference type="ChEBI" id="CHEBI:29035"/>
        <label>2</label>
    </ligand>
</feature>
<dbReference type="Proteomes" id="UP000003806">
    <property type="component" value="Chromosome"/>
</dbReference>
<accession>H0UJF1</accession>
<keyword evidence="2" id="KW-0479">Metal-binding</keyword>
<dbReference type="InterPro" id="IPR002933">
    <property type="entry name" value="Peptidase_M20"/>
</dbReference>
<gene>
    <name evidence="4" type="ORF">JonanDRAFT_1559</name>
</gene>
<keyword evidence="4" id="KW-0121">Carboxypeptidase</keyword>
<dbReference type="Pfam" id="PF07687">
    <property type="entry name" value="M20_dimer"/>
    <property type="match status" value="1"/>
</dbReference>
<dbReference type="AlphaFoldDB" id="H0UJF1"/>
<dbReference type="Pfam" id="PF01546">
    <property type="entry name" value="Peptidase_M20"/>
    <property type="match status" value="1"/>
</dbReference>
<dbReference type="InterPro" id="IPR036264">
    <property type="entry name" value="Bact_exopeptidase_dim_dom"/>
</dbReference>
<evidence type="ECO:0000256" key="1">
    <source>
        <dbReference type="ARBA" id="ARBA00022801"/>
    </source>
</evidence>
<name>H0UJF1_9BACT</name>
<evidence type="ECO:0000313" key="4">
    <source>
        <dbReference type="EMBL" id="EHM13918.1"/>
    </source>
</evidence>
<dbReference type="PANTHER" id="PTHR11014:SF63">
    <property type="entry name" value="METALLOPEPTIDASE, PUTATIVE (AFU_ORTHOLOGUE AFUA_6G09600)-RELATED"/>
    <property type="match status" value="1"/>
</dbReference>
<dbReference type="SUPFAM" id="SSF53187">
    <property type="entry name" value="Zn-dependent exopeptidases"/>
    <property type="match status" value="1"/>
</dbReference>
<dbReference type="Gene3D" id="3.40.630.10">
    <property type="entry name" value="Zn peptidases"/>
    <property type="match status" value="1"/>
</dbReference>
<dbReference type="HOGENOM" id="CLU_023257_0_1_0"/>
<dbReference type="Gene3D" id="3.30.70.360">
    <property type="match status" value="1"/>
</dbReference>
<keyword evidence="4" id="KW-0645">Protease</keyword>
<feature type="binding site" evidence="2">
    <location>
        <position position="106"/>
    </location>
    <ligand>
        <name>Mn(2+)</name>
        <dbReference type="ChEBI" id="CHEBI:29035"/>
        <label>2</label>
    </ligand>
</feature>
<comment type="cofactor">
    <cofactor evidence="2">
        <name>Mn(2+)</name>
        <dbReference type="ChEBI" id="CHEBI:29035"/>
    </cofactor>
    <text evidence="2">The Mn(2+) ion enhances activity.</text>
</comment>
<dbReference type="CDD" id="cd03886">
    <property type="entry name" value="M20_Acy1"/>
    <property type="match status" value="1"/>
</dbReference>
<dbReference type="FunFam" id="3.30.70.360:FF:000001">
    <property type="entry name" value="N-acetyldiaminopimelate deacetylase"/>
    <property type="match status" value="1"/>
</dbReference>
<dbReference type="RefSeq" id="WP_008519798.1">
    <property type="nucleotide sequence ID" value="NZ_CM001376.1"/>
</dbReference>
<proteinExistence type="predicted"/>
<dbReference type="PIRSF" id="PIRSF005962">
    <property type="entry name" value="Pept_M20D_amidohydro"/>
    <property type="match status" value="1"/>
</dbReference>
<reference evidence="4 5" key="1">
    <citation type="submission" date="2011-11" db="EMBL/GenBank/DDBJ databases">
        <title>The Noncontiguous Finished genome of Jonquetella anthropi DSM 22815.</title>
        <authorList>
            <consortium name="US DOE Joint Genome Institute (JGI-PGF)"/>
            <person name="Lucas S."/>
            <person name="Copeland A."/>
            <person name="Lapidus A."/>
            <person name="Glavina del Rio T."/>
            <person name="Dalin E."/>
            <person name="Tice H."/>
            <person name="Bruce D."/>
            <person name="Goodwin L."/>
            <person name="Pitluck S."/>
            <person name="Peters L."/>
            <person name="Mikhailova N."/>
            <person name="Held B."/>
            <person name="Kyrpides N."/>
            <person name="Mavromatis K."/>
            <person name="Ivanova N."/>
            <person name="Markowitz V."/>
            <person name="Cheng J.-F."/>
            <person name="Hugenholtz P."/>
            <person name="Woyke T."/>
            <person name="Wu D."/>
            <person name="Gronow S."/>
            <person name="Wellnitz S."/>
            <person name="Brambilla E."/>
            <person name="Klenk H.-P."/>
            <person name="Eisen J.A."/>
        </authorList>
    </citation>
    <scope>NUCLEOTIDE SEQUENCE [LARGE SCALE GENOMIC DNA]</scope>
    <source>
        <strain evidence="4 5">DSM 22815</strain>
    </source>
</reference>
<evidence type="ECO:0000259" key="3">
    <source>
        <dbReference type="Pfam" id="PF07687"/>
    </source>
</evidence>
<keyword evidence="1" id="KW-0378">Hydrolase</keyword>
<dbReference type="PANTHER" id="PTHR11014">
    <property type="entry name" value="PEPTIDASE M20 FAMILY MEMBER"/>
    <property type="match status" value="1"/>
</dbReference>
<feature type="binding site" evidence="2">
    <location>
        <position position="108"/>
    </location>
    <ligand>
        <name>Mn(2+)</name>
        <dbReference type="ChEBI" id="CHEBI:29035"/>
        <label>2</label>
    </ligand>
</feature>
<feature type="binding site" evidence="2">
    <location>
        <position position="365"/>
    </location>
    <ligand>
        <name>Mn(2+)</name>
        <dbReference type="ChEBI" id="CHEBI:29035"/>
        <label>2</label>
    </ligand>
</feature>
<evidence type="ECO:0000313" key="5">
    <source>
        <dbReference type="Proteomes" id="UP000003806"/>
    </source>
</evidence>
<keyword evidence="5" id="KW-1185">Reference proteome</keyword>
<feature type="domain" description="Peptidase M20 dimerisation" evidence="3">
    <location>
        <begin position="189"/>
        <end position="285"/>
    </location>
</feature>
<dbReference type="GO" id="GO:0046872">
    <property type="term" value="F:metal ion binding"/>
    <property type="evidence" value="ECO:0007669"/>
    <property type="project" value="UniProtKB-KW"/>
</dbReference>
<dbReference type="GO" id="GO:0004180">
    <property type="term" value="F:carboxypeptidase activity"/>
    <property type="evidence" value="ECO:0007669"/>
    <property type="project" value="UniProtKB-KW"/>
</dbReference>
<dbReference type="SUPFAM" id="SSF55031">
    <property type="entry name" value="Bacterial exopeptidase dimerisation domain"/>
    <property type="match status" value="1"/>
</dbReference>
<dbReference type="EMBL" id="CM001376">
    <property type="protein sequence ID" value="EHM13918.1"/>
    <property type="molecule type" value="Genomic_DNA"/>
</dbReference>
<dbReference type="InterPro" id="IPR011650">
    <property type="entry name" value="Peptidase_M20_dimer"/>
</dbReference>
<dbReference type="GO" id="GO:0050118">
    <property type="term" value="F:N-acetyldiaminopimelate deacetylase activity"/>
    <property type="evidence" value="ECO:0007669"/>
    <property type="project" value="UniProtKB-ARBA"/>
</dbReference>
<dbReference type="eggNOG" id="COG1473">
    <property type="taxonomic scope" value="Bacteria"/>
</dbReference>
<organism evidence="4 5">
    <name type="scientific">Jonquetella anthropi DSM 22815</name>
    <dbReference type="NCBI Taxonomy" id="885272"/>
    <lineage>
        <taxon>Bacteria</taxon>
        <taxon>Thermotogati</taxon>
        <taxon>Synergistota</taxon>
        <taxon>Synergistia</taxon>
        <taxon>Synergistales</taxon>
        <taxon>Dethiosulfovibrionaceae</taxon>
        <taxon>Jonquetella</taxon>
    </lineage>
</organism>
<dbReference type="InterPro" id="IPR017439">
    <property type="entry name" value="Amidohydrolase"/>
</dbReference>